<comment type="caution">
    <text evidence="2">The sequence shown here is derived from an EMBL/GenBank/DDBJ whole genome shotgun (WGS) entry which is preliminary data.</text>
</comment>
<dbReference type="PRINTS" id="PR01217">
    <property type="entry name" value="PRICHEXTENSN"/>
</dbReference>
<dbReference type="AlphaFoldDB" id="A0A918T632"/>
<evidence type="ECO:0000313" key="3">
    <source>
        <dbReference type="Proteomes" id="UP000644020"/>
    </source>
</evidence>
<dbReference type="EMBL" id="BMUL01000010">
    <property type="protein sequence ID" value="GHA93027.1"/>
    <property type="molecule type" value="Genomic_DNA"/>
</dbReference>
<evidence type="ECO:0000313" key="2">
    <source>
        <dbReference type="EMBL" id="GHA93027.1"/>
    </source>
</evidence>
<keyword evidence="3" id="KW-1185">Reference proteome</keyword>
<gene>
    <name evidence="2" type="ORF">GCM10010305_40960</name>
</gene>
<protein>
    <submittedName>
        <fullName evidence="2">Uncharacterized protein</fullName>
    </submittedName>
</protein>
<feature type="region of interest" description="Disordered" evidence="1">
    <location>
        <begin position="261"/>
        <end position="299"/>
    </location>
</feature>
<evidence type="ECO:0000256" key="1">
    <source>
        <dbReference type="SAM" id="MobiDB-lite"/>
    </source>
</evidence>
<dbReference type="Proteomes" id="UP000644020">
    <property type="component" value="Unassembled WGS sequence"/>
</dbReference>
<organism evidence="2 3">
    <name type="scientific">Streptomyces termitum</name>
    <dbReference type="NCBI Taxonomy" id="67368"/>
    <lineage>
        <taxon>Bacteria</taxon>
        <taxon>Bacillati</taxon>
        <taxon>Actinomycetota</taxon>
        <taxon>Actinomycetes</taxon>
        <taxon>Kitasatosporales</taxon>
        <taxon>Streptomycetaceae</taxon>
        <taxon>Streptomyces</taxon>
    </lineage>
</organism>
<accession>A0A918T632</accession>
<proteinExistence type="predicted"/>
<feature type="compositionally biased region" description="Pro residues" evidence="1">
    <location>
        <begin position="266"/>
        <end position="280"/>
    </location>
</feature>
<reference evidence="2" key="1">
    <citation type="journal article" date="2014" name="Int. J. Syst. Evol. Microbiol.">
        <title>Complete genome sequence of Corynebacterium casei LMG S-19264T (=DSM 44701T), isolated from a smear-ripened cheese.</title>
        <authorList>
            <consortium name="US DOE Joint Genome Institute (JGI-PGF)"/>
            <person name="Walter F."/>
            <person name="Albersmeier A."/>
            <person name="Kalinowski J."/>
            <person name="Ruckert C."/>
        </authorList>
    </citation>
    <scope>NUCLEOTIDE SEQUENCE</scope>
    <source>
        <strain evidence="2">JCM 4518</strain>
    </source>
</reference>
<reference evidence="2" key="2">
    <citation type="submission" date="2020-09" db="EMBL/GenBank/DDBJ databases">
        <authorList>
            <person name="Sun Q."/>
            <person name="Ohkuma M."/>
        </authorList>
    </citation>
    <scope>NUCLEOTIDE SEQUENCE</scope>
    <source>
        <strain evidence="2">JCM 4518</strain>
    </source>
</reference>
<sequence length="579" mass="59261">MVLLAYVKGPDVIGHDTTGYGAVVVSDEANGTAGAVGPDTGAATATSDAAGTAVLLAAAPAGRGRAMDAASVLPALAAVPPGVLTGTATATLVELADPVDPQTVLTRLRAAAQSPGPFALYLAGQLHLDRRQRLPHLALARSTSAALRYTALPWHWLVDAVAGRAPGTTTVVADLAADADAWACLATTPHLLDPGPRPALYARVTAPPRRGDLTDPAYLRAWAEQWRAGARPSFPALHAEAAARTGSPRTLFLAPTGGAVPAPEAVRPPAPEARPVPEAAPAPVEAPKTRTPAPAPAVPAPAEVQKVPAPAAVEAPKVLAPAPAPAVPAPAEVPKVPEPVASVPVPAPAPAPAPVAAPTPPVPAPVPDAVPDPVPAPVVPEAVPPLPAGFVPAPVGEASGTVEPVPAREKRDVVVPPVPAGPPVVPPGAADPRRAGYGREPAVPDPHPAILAAATAGRHAEAAEMAAAWERDALRRFGPRSGEAVHWMEVRADLARLAGEPARSCELWLAVAEARLGLRQQPDDRDVEGAVDRAHHQWEQIEDPARARALGPTLVALRRRVPGRRPGALEALRRRMHAR</sequence>
<name>A0A918T632_9ACTN</name>